<dbReference type="AlphaFoldDB" id="A0A1V9GDB1"/>
<accession>A0A1V9GDB1</accession>
<dbReference type="NCBIfam" id="NF003816">
    <property type="entry name" value="PRK05406.1-5"/>
    <property type="match status" value="1"/>
</dbReference>
<dbReference type="PANTHER" id="PTHR30292:SF0">
    <property type="entry name" value="5-OXOPROLINASE SUBUNIT A"/>
    <property type="match status" value="1"/>
</dbReference>
<gene>
    <name evidence="1" type="ORF">A4R26_01685</name>
</gene>
<evidence type="ECO:0000313" key="1">
    <source>
        <dbReference type="EMBL" id="OQP68542.1"/>
    </source>
</evidence>
<dbReference type="Gene3D" id="3.20.20.370">
    <property type="entry name" value="Glycoside hydrolase/deacetylase"/>
    <property type="match status" value="1"/>
</dbReference>
<dbReference type="RefSeq" id="WP_081159110.1">
    <property type="nucleotide sequence ID" value="NZ_LWBP01000001.1"/>
</dbReference>
<dbReference type="GO" id="GO:0005975">
    <property type="term" value="P:carbohydrate metabolic process"/>
    <property type="evidence" value="ECO:0007669"/>
    <property type="project" value="InterPro"/>
</dbReference>
<dbReference type="SUPFAM" id="SSF88713">
    <property type="entry name" value="Glycoside hydrolase/deacetylase"/>
    <property type="match status" value="1"/>
</dbReference>
<dbReference type="STRING" id="550983.A4R26_01685"/>
<dbReference type="InterPro" id="IPR005501">
    <property type="entry name" value="LamB/YcsF/PxpA-like"/>
</dbReference>
<organism evidence="1 2">
    <name type="scientific">Niastella populi</name>
    <dbReference type="NCBI Taxonomy" id="550983"/>
    <lineage>
        <taxon>Bacteria</taxon>
        <taxon>Pseudomonadati</taxon>
        <taxon>Bacteroidota</taxon>
        <taxon>Chitinophagia</taxon>
        <taxon>Chitinophagales</taxon>
        <taxon>Chitinophagaceae</taxon>
        <taxon>Niastella</taxon>
    </lineage>
</organism>
<dbReference type="Pfam" id="PF03746">
    <property type="entry name" value="LamB_YcsF"/>
    <property type="match status" value="1"/>
</dbReference>
<reference evidence="2" key="1">
    <citation type="submission" date="2016-04" db="EMBL/GenBank/DDBJ databases">
        <authorList>
            <person name="Chen L."/>
            <person name="Zhuang W."/>
            <person name="Wang G."/>
        </authorList>
    </citation>
    <scope>NUCLEOTIDE SEQUENCE [LARGE SCALE GENOMIC DNA]</scope>
    <source>
        <strain evidence="2">208</strain>
    </source>
</reference>
<dbReference type="OrthoDB" id="9773478at2"/>
<dbReference type="PANTHER" id="PTHR30292">
    <property type="entry name" value="UNCHARACTERIZED PROTEIN YBGL-RELATED"/>
    <property type="match status" value="1"/>
</dbReference>
<proteinExistence type="predicted"/>
<comment type="caution">
    <text evidence="1">The sequence shown here is derived from an EMBL/GenBank/DDBJ whole genome shotgun (WGS) entry which is preliminary data.</text>
</comment>
<protein>
    <submittedName>
        <fullName evidence="1">Lactam utilization protein LamB</fullName>
    </submittedName>
</protein>
<evidence type="ECO:0000313" key="2">
    <source>
        <dbReference type="Proteomes" id="UP000192276"/>
    </source>
</evidence>
<dbReference type="CDD" id="cd10787">
    <property type="entry name" value="LamB_YcsF_like"/>
    <property type="match status" value="1"/>
</dbReference>
<dbReference type="NCBIfam" id="NF003814">
    <property type="entry name" value="PRK05406.1-3"/>
    <property type="match status" value="1"/>
</dbReference>
<name>A0A1V9GDB1_9BACT</name>
<dbReference type="Proteomes" id="UP000192276">
    <property type="component" value="Unassembled WGS sequence"/>
</dbReference>
<dbReference type="EMBL" id="LWBP01000001">
    <property type="protein sequence ID" value="OQP68542.1"/>
    <property type="molecule type" value="Genomic_DNA"/>
</dbReference>
<sequence>MLSIDINCDMGESTLLWPYDIDKDLRLMRYVSSINLACGYHAGDAETMHILAGAAIAEGIAVGAHPGFADRDNFGRSNLSLPPEQIYDQVIYQIGALDAFMRIMNDRLHHVKPHGALYNMAAKDEAMAEAICKAVYDYDPGLIIYGLSGSKLIEAATATGLKTYSEVFADRTYQDDGHLTPRSATNALIEDQQQSVEQVLQMVMQRTVTSVNDKEVPIVADTVCVHGDGAHALEFAREIKAVLMIHGVEIGNTKY</sequence>
<dbReference type="InterPro" id="IPR011330">
    <property type="entry name" value="Glyco_hydro/deAcase_b/a-brl"/>
</dbReference>
<keyword evidence="2" id="KW-1185">Reference proteome</keyword>